<sequence length="531" mass="57994">MGCGASRNVKADADVSLTVFDPLHHGVRGRGLVDSTQRLLGNGEKVSLLRGGGDDDDEENEVLSDITIELSTRSCRSGVTCGSFLFREDEFVRQCQEVPLSIEEDLFVYDDVVVSKNEAQTKHWRIEGRRPLASRRVSTRLKGGGPSDNLFHFTDFNICVDEVDLAADQQTGDGVLRQLSIQEGAQQAVLLGATVVRTFSAAPNTVAAMLRTNEPMSRKEFSRLLREIQVETFIGHASRVKCISVFPKERSFVSCSSEEASVTLRSLVTGKEEGIFTGHRDLVICTAVSPDGKYLATTSKDQTMLIWDAIITKVLHILRHGMVVICCCFSPDSNTVVSGCQDRVCRLWDVRKGKERVAYSKHAGIIVSVAFSPDGNYVCSTSADRTLHVWSATTGNTYLKLNGHVGIVLACSYTSDGQYIISNDETHLCVWSAADGSCQLRLAVTELAGKTRGTSRAGKLAWTSSCAAPGAFTRYMAVACTNRFVYILDICNGSEKSSVFCKAPVYCLTGGYKEKIAFGDNFGNLYVQTLL</sequence>
<comment type="subcellular location">
    <subcellularLocation>
        <location evidence="1">Nucleus</location>
    </subcellularLocation>
</comment>
<dbReference type="VEuPathDB" id="TriTrypDB:TcG_05572"/>
<dbReference type="VEuPathDB" id="TriTrypDB:TcCL_NonESM05107"/>
<dbReference type="GO" id="GO:0005840">
    <property type="term" value="C:ribosome"/>
    <property type="evidence" value="ECO:0007669"/>
    <property type="project" value="UniProtKB-KW"/>
</dbReference>
<feature type="repeat" description="WD" evidence="6">
    <location>
        <begin position="276"/>
        <end position="308"/>
    </location>
</feature>
<feature type="repeat" description="WD" evidence="6">
    <location>
        <begin position="317"/>
        <end position="358"/>
    </location>
</feature>
<keyword evidence="4" id="KW-0689">Ribosomal protein</keyword>
<dbReference type="InterPro" id="IPR015943">
    <property type="entry name" value="WD40/YVTN_repeat-like_dom_sf"/>
</dbReference>
<protein>
    <submittedName>
        <fullName evidence="7">Uncharacterized protein</fullName>
    </submittedName>
</protein>
<dbReference type="PROSITE" id="PS50082">
    <property type="entry name" value="WD_REPEATS_2"/>
    <property type="match status" value="3"/>
</dbReference>
<evidence type="ECO:0000256" key="5">
    <source>
        <dbReference type="ARBA" id="ARBA00023242"/>
    </source>
</evidence>
<dbReference type="InterPro" id="IPR019775">
    <property type="entry name" value="WD40_repeat_CS"/>
</dbReference>
<dbReference type="PANTHER" id="PTHR19848:SF0">
    <property type="entry name" value="NOTCHLESS PROTEIN HOMOLOG 1"/>
    <property type="match status" value="1"/>
</dbReference>
<dbReference type="AlphaFoldDB" id="A0A2V2V175"/>
<dbReference type="Pfam" id="PF00400">
    <property type="entry name" value="WD40"/>
    <property type="match status" value="5"/>
</dbReference>
<keyword evidence="4" id="KW-0687">Ribonucleoprotein</keyword>
<dbReference type="VEuPathDB" id="TriTrypDB:TcCLB.506513.150"/>
<dbReference type="VEuPathDB" id="TriTrypDB:ECC02_001606"/>
<dbReference type="PROSITE" id="PS00678">
    <property type="entry name" value="WD_REPEATS_1"/>
    <property type="match status" value="1"/>
</dbReference>
<evidence type="ECO:0000256" key="2">
    <source>
        <dbReference type="ARBA" id="ARBA00022574"/>
    </source>
</evidence>
<comment type="caution">
    <text evidence="7">The sequence shown here is derived from an EMBL/GenBank/DDBJ whole genome shotgun (WGS) entry which is preliminary data.</text>
</comment>
<evidence type="ECO:0000313" key="7">
    <source>
        <dbReference type="EMBL" id="PWU89266.1"/>
    </source>
</evidence>
<dbReference type="VEuPathDB" id="TriTrypDB:TcYC6_0047780"/>
<evidence type="ECO:0000256" key="6">
    <source>
        <dbReference type="PROSITE-ProRule" id="PRU00221"/>
    </source>
</evidence>
<dbReference type="CDD" id="cd00200">
    <property type="entry name" value="WD40"/>
    <property type="match status" value="1"/>
</dbReference>
<keyword evidence="5" id="KW-0539">Nucleus</keyword>
<dbReference type="VEuPathDB" id="TriTrypDB:TCSYLVIO_009112"/>
<dbReference type="PROSITE" id="PS50294">
    <property type="entry name" value="WD_REPEATS_REGION"/>
    <property type="match status" value="3"/>
</dbReference>
<dbReference type="VEuPathDB" id="TriTrypDB:TcBrA4_0135590"/>
<proteinExistence type="predicted"/>
<feature type="repeat" description="WD" evidence="6">
    <location>
        <begin position="359"/>
        <end position="400"/>
    </location>
</feature>
<dbReference type="SMART" id="SM00320">
    <property type="entry name" value="WD40"/>
    <property type="match status" value="5"/>
</dbReference>
<evidence type="ECO:0000256" key="1">
    <source>
        <dbReference type="ARBA" id="ARBA00004123"/>
    </source>
</evidence>
<dbReference type="GO" id="GO:0000027">
    <property type="term" value="P:ribosomal large subunit assembly"/>
    <property type="evidence" value="ECO:0007669"/>
    <property type="project" value="TreeGrafter"/>
</dbReference>
<keyword evidence="3" id="KW-0677">Repeat</keyword>
<dbReference type="VEuPathDB" id="TriTrypDB:C3747_23g165"/>
<dbReference type="SUPFAM" id="SSF50978">
    <property type="entry name" value="WD40 repeat-like"/>
    <property type="match status" value="1"/>
</dbReference>
<dbReference type="VEuPathDB" id="TriTrypDB:Tc_MARK_7753"/>
<dbReference type="VEuPathDB" id="TriTrypDB:C4B63_61g132"/>
<evidence type="ECO:0000256" key="4">
    <source>
        <dbReference type="ARBA" id="ARBA00022980"/>
    </source>
</evidence>
<reference evidence="7 8" key="1">
    <citation type="journal article" date="2018" name="Microb. Genom.">
        <title>Expanding an expanded genome: long-read sequencing of Trypanosoma cruzi.</title>
        <authorList>
            <person name="Berna L."/>
            <person name="Rodriguez M."/>
            <person name="Chiribao M.L."/>
            <person name="Parodi-Talice A."/>
            <person name="Pita S."/>
            <person name="Rijo G."/>
            <person name="Alvarez-Valin F."/>
            <person name="Robello C."/>
        </authorList>
    </citation>
    <scope>NUCLEOTIDE SEQUENCE [LARGE SCALE GENOMIC DNA]</scope>
    <source>
        <strain evidence="7 8">Dm28c</strain>
    </source>
</reference>
<dbReference type="Proteomes" id="UP000246121">
    <property type="component" value="Unassembled WGS sequence"/>
</dbReference>
<dbReference type="InterPro" id="IPR001680">
    <property type="entry name" value="WD40_rpt"/>
</dbReference>
<dbReference type="VEuPathDB" id="TriTrypDB:BCY84_22066"/>
<keyword evidence="2 6" id="KW-0853">WD repeat</keyword>
<dbReference type="PANTHER" id="PTHR19848">
    <property type="entry name" value="WD40 REPEAT PROTEIN"/>
    <property type="match status" value="1"/>
</dbReference>
<dbReference type="InterPro" id="IPR036322">
    <property type="entry name" value="WD40_repeat_dom_sf"/>
</dbReference>
<accession>A0A2V2V175</accession>
<organism evidence="7 8">
    <name type="scientific">Trypanosoma cruzi</name>
    <dbReference type="NCBI Taxonomy" id="5693"/>
    <lineage>
        <taxon>Eukaryota</taxon>
        <taxon>Discoba</taxon>
        <taxon>Euglenozoa</taxon>
        <taxon>Kinetoplastea</taxon>
        <taxon>Metakinetoplastina</taxon>
        <taxon>Trypanosomatida</taxon>
        <taxon>Trypanosomatidae</taxon>
        <taxon>Trypanosoma</taxon>
        <taxon>Schizotrypanum</taxon>
    </lineage>
</organism>
<dbReference type="GO" id="GO:0005730">
    <property type="term" value="C:nucleolus"/>
    <property type="evidence" value="ECO:0007669"/>
    <property type="project" value="TreeGrafter"/>
</dbReference>
<gene>
    <name evidence="7" type="ORF">C4B63_61g132</name>
</gene>
<name>A0A2V2V175_TRYCR</name>
<dbReference type="VEuPathDB" id="TriTrypDB:TcCLB.508917.20"/>
<evidence type="ECO:0000256" key="3">
    <source>
        <dbReference type="ARBA" id="ARBA00022737"/>
    </source>
</evidence>
<evidence type="ECO:0000313" key="8">
    <source>
        <dbReference type="Proteomes" id="UP000246121"/>
    </source>
</evidence>
<dbReference type="VEuPathDB" id="TriTrypDB:TCDM_08215"/>
<dbReference type="EMBL" id="PRFA01000061">
    <property type="protein sequence ID" value="PWU89266.1"/>
    <property type="molecule type" value="Genomic_DNA"/>
</dbReference>
<dbReference type="Gene3D" id="2.130.10.10">
    <property type="entry name" value="YVTN repeat-like/Quinoprotein amine dehydrogenase"/>
    <property type="match status" value="2"/>
</dbReference>